<evidence type="ECO:0000313" key="2">
    <source>
        <dbReference type="EMBL" id="KAF6147164.1"/>
    </source>
</evidence>
<protein>
    <submittedName>
        <fullName evidence="2">Uncharacterized protein</fullName>
    </submittedName>
</protein>
<evidence type="ECO:0000256" key="1">
    <source>
        <dbReference type="SAM" id="Phobius"/>
    </source>
</evidence>
<proteinExistence type="predicted"/>
<keyword evidence="1" id="KW-0812">Transmembrane</keyword>
<feature type="transmembrane region" description="Helical" evidence="1">
    <location>
        <begin position="48"/>
        <end position="70"/>
    </location>
</feature>
<evidence type="ECO:0000313" key="3">
    <source>
        <dbReference type="Proteomes" id="UP000541444"/>
    </source>
</evidence>
<sequence>VENPSCSRLFDSNFKSLVHKFFQWRILHAQGYLIQSSSLFDSKVCLSFIWVFNSAFFLCHILYLSLLCIAS</sequence>
<keyword evidence="1" id="KW-0472">Membrane</keyword>
<keyword evidence="1" id="KW-1133">Transmembrane helix</keyword>
<dbReference type="EMBL" id="JACGCM010001945">
    <property type="protein sequence ID" value="KAF6147164.1"/>
    <property type="molecule type" value="Genomic_DNA"/>
</dbReference>
<keyword evidence="3" id="KW-1185">Reference proteome</keyword>
<dbReference type="Proteomes" id="UP000541444">
    <property type="component" value="Unassembled WGS sequence"/>
</dbReference>
<gene>
    <name evidence="2" type="ORF">GIB67_000579</name>
</gene>
<dbReference type="AlphaFoldDB" id="A0A7J7LX86"/>
<reference evidence="2 3" key="1">
    <citation type="journal article" date="2020" name="IScience">
        <title>Genome Sequencing of the Endangered Kingdonia uniflora (Circaeasteraceae, Ranunculales) Reveals Potential Mechanisms of Evolutionary Specialization.</title>
        <authorList>
            <person name="Sun Y."/>
            <person name="Deng T."/>
            <person name="Zhang A."/>
            <person name="Moore M.J."/>
            <person name="Landis J.B."/>
            <person name="Lin N."/>
            <person name="Zhang H."/>
            <person name="Zhang X."/>
            <person name="Huang J."/>
            <person name="Zhang X."/>
            <person name="Sun H."/>
            <person name="Wang H."/>
        </authorList>
    </citation>
    <scope>NUCLEOTIDE SEQUENCE [LARGE SCALE GENOMIC DNA]</scope>
    <source>
        <strain evidence="2">TB1705</strain>
        <tissue evidence="2">Leaf</tissue>
    </source>
</reference>
<organism evidence="2 3">
    <name type="scientific">Kingdonia uniflora</name>
    <dbReference type="NCBI Taxonomy" id="39325"/>
    <lineage>
        <taxon>Eukaryota</taxon>
        <taxon>Viridiplantae</taxon>
        <taxon>Streptophyta</taxon>
        <taxon>Embryophyta</taxon>
        <taxon>Tracheophyta</taxon>
        <taxon>Spermatophyta</taxon>
        <taxon>Magnoliopsida</taxon>
        <taxon>Ranunculales</taxon>
        <taxon>Circaeasteraceae</taxon>
        <taxon>Kingdonia</taxon>
    </lineage>
</organism>
<accession>A0A7J7LX86</accession>
<comment type="caution">
    <text evidence="2">The sequence shown here is derived from an EMBL/GenBank/DDBJ whole genome shotgun (WGS) entry which is preliminary data.</text>
</comment>
<feature type="non-terminal residue" evidence="2">
    <location>
        <position position="1"/>
    </location>
</feature>
<name>A0A7J7LX86_9MAGN</name>